<comment type="caution">
    <text evidence="1">The sequence shown here is derived from an EMBL/GenBank/DDBJ whole genome shotgun (WGS) entry which is preliminary data.</text>
</comment>
<reference evidence="1" key="1">
    <citation type="submission" date="2020-09" db="EMBL/GenBank/DDBJ databases">
        <title>Genome-Enabled Discovery of Anthraquinone Biosynthesis in Senna tora.</title>
        <authorList>
            <person name="Kang S.-H."/>
            <person name="Pandey R.P."/>
            <person name="Lee C.-M."/>
            <person name="Sim J.-S."/>
            <person name="Jeong J.-T."/>
            <person name="Choi B.-S."/>
            <person name="Jung M."/>
            <person name="Ginzburg D."/>
            <person name="Zhao K."/>
            <person name="Won S.Y."/>
            <person name="Oh T.-J."/>
            <person name="Yu Y."/>
            <person name="Kim N.-H."/>
            <person name="Lee O.R."/>
            <person name="Lee T.-H."/>
            <person name="Bashyal P."/>
            <person name="Kim T.-S."/>
            <person name="Lee W.-H."/>
            <person name="Kawkins C."/>
            <person name="Kim C.-K."/>
            <person name="Kim J.S."/>
            <person name="Ahn B.O."/>
            <person name="Rhee S.Y."/>
            <person name="Sohng J.K."/>
        </authorList>
    </citation>
    <scope>NUCLEOTIDE SEQUENCE</scope>
    <source>
        <tissue evidence="1">Leaf</tissue>
    </source>
</reference>
<dbReference type="AlphaFoldDB" id="A0A834X706"/>
<accession>A0A834X706</accession>
<organism evidence="1 2">
    <name type="scientific">Senna tora</name>
    <dbReference type="NCBI Taxonomy" id="362788"/>
    <lineage>
        <taxon>Eukaryota</taxon>
        <taxon>Viridiplantae</taxon>
        <taxon>Streptophyta</taxon>
        <taxon>Embryophyta</taxon>
        <taxon>Tracheophyta</taxon>
        <taxon>Spermatophyta</taxon>
        <taxon>Magnoliopsida</taxon>
        <taxon>eudicotyledons</taxon>
        <taxon>Gunneridae</taxon>
        <taxon>Pentapetalae</taxon>
        <taxon>rosids</taxon>
        <taxon>fabids</taxon>
        <taxon>Fabales</taxon>
        <taxon>Fabaceae</taxon>
        <taxon>Caesalpinioideae</taxon>
        <taxon>Cassia clade</taxon>
        <taxon>Senna</taxon>
    </lineage>
</organism>
<name>A0A834X706_9FABA</name>
<evidence type="ECO:0000313" key="2">
    <source>
        <dbReference type="Proteomes" id="UP000634136"/>
    </source>
</evidence>
<keyword evidence="2" id="KW-1185">Reference proteome</keyword>
<sequence length="60" mass="7133">MGLAIAWKEFEVMSKQILNLKLRLNLKRIQEVQFERIVAQVSQIDRFALYLAIRVDLMLQ</sequence>
<proteinExistence type="predicted"/>
<evidence type="ECO:0000313" key="1">
    <source>
        <dbReference type="EMBL" id="KAF7839125.1"/>
    </source>
</evidence>
<protein>
    <submittedName>
        <fullName evidence="1">Uncharacterized protein</fullName>
    </submittedName>
</protein>
<dbReference type="Proteomes" id="UP000634136">
    <property type="component" value="Unassembled WGS sequence"/>
</dbReference>
<dbReference type="EMBL" id="JAAIUW010000003">
    <property type="protein sequence ID" value="KAF7839125.1"/>
    <property type="molecule type" value="Genomic_DNA"/>
</dbReference>
<gene>
    <name evidence="1" type="ORF">G2W53_007607</name>
</gene>